<evidence type="ECO:0000256" key="1">
    <source>
        <dbReference type="ARBA" id="ARBA00005417"/>
    </source>
</evidence>
<keyword evidence="7" id="KW-0472">Membrane</keyword>
<organism evidence="9 10">
    <name type="scientific">Enhydrobacter aerosaccus</name>
    <dbReference type="NCBI Taxonomy" id="225324"/>
    <lineage>
        <taxon>Bacteria</taxon>
        <taxon>Pseudomonadati</taxon>
        <taxon>Pseudomonadota</taxon>
        <taxon>Alphaproteobacteria</taxon>
        <taxon>Hyphomicrobiales</taxon>
        <taxon>Enhydrobacter</taxon>
    </lineage>
</organism>
<evidence type="ECO:0000313" key="9">
    <source>
        <dbReference type="EMBL" id="SKA15650.1"/>
    </source>
</evidence>
<evidence type="ECO:0000256" key="5">
    <source>
        <dbReference type="ARBA" id="ARBA00022840"/>
    </source>
</evidence>
<dbReference type="Gene3D" id="3.40.50.300">
    <property type="entry name" value="P-loop containing nucleotide triphosphate hydrolases"/>
    <property type="match status" value="1"/>
</dbReference>
<dbReference type="EMBL" id="FUWJ01000005">
    <property type="protein sequence ID" value="SKA15650.1"/>
    <property type="molecule type" value="Genomic_DNA"/>
</dbReference>
<dbReference type="PANTHER" id="PTHR43166:SF6">
    <property type="entry name" value="PHOSPHONATES IMPORT ATP-BINDING PROTEIN PHNC"/>
    <property type="match status" value="1"/>
</dbReference>
<evidence type="ECO:0000256" key="3">
    <source>
        <dbReference type="ARBA" id="ARBA00022475"/>
    </source>
</evidence>
<proteinExistence type="inferred from homology"/>
<evidence type="ECO:0000256" key="4">
    <source>
        <dbReference type="ARBA" id="ARBA00022741"/>
    </source>
</evidence>
<dbReference type="SUPFAM" id="SSF52540">
    <property type="entry name" value="P-loop containing nucleoside triphosphate hydrolases"/>
    <property type="match status" value="1"/>
</dbReference>
<protein>
    <submittedName>
        <fullName evidence="9">Phosphonate transport system ATP-binding protein</fullName>
    </submittedName>
</protein>
<keyword evidence="10" id="KW-1185">Reference proteome</keyword>
<dbReference type="CDD" id="cd03256">
    <property type="entry name" value="ABC_PhnC_transporter"/>
    <property type="match status" value="1"/>
</dbReference>
<dbReference type="GO" id="GO:0005524">
    <property type="term" value="F:ATP binding"/>
    <property type="evidence" value="ECO:0007669"/>
    <property type="project" value="UniProtKB-KW"/>
</dbReference>
<dbReference type="PANTHER" id="PTHR43166">
    <property type="entry name" value="AMINO ACID IMPORT ATP-BINDING PROTEIN"/>
    <property type="match status" value="1"/>
</dbReference>
<feature type="domain" description="ABC transporter" evidence="8">
    <location>
        <begin position="20"/>
        <end position="263"/>
    </location>
</feature>
<dbReference type="InterPro" id="IPR003593">
    <property type="entry name" value="AAA+_ATPase"/>
</dbReference>
<evidence type="ECO:0000259" key="8">
    <source>
        <dbReference type="PROSITE" id="PS50893"/>
    </source>
</evidence>
<name>A0A1T4RI24_9HYPH</name>
<evidence type="ECO:0000256" key="6">
    <source>
        <dbReference type="ARBA" id="ARBA00022967"/>
    </source>
</evidence>
<accession>A0A1T4RI24</accession>
<dbReference type="SMART" id="SM00382">
    <property type="entry name" value="AAA"/>
    <property type="match status" value="1"/>
</dbReference>
<dbReference type="InterPro" id="IPR050086">
    <property type="entry name" value="MetN_ABC_transporter-like"/>
</dbReference>
<dbReference type="NCBIfam" id="TIGR02315">
    <property type="entry name" value="ABC_phnC"/>
    <property type="match status" value="1"/>
</dbReference>
<gene>
    <name evidence="9" type="ORF">SAMN02745126_03822</name>
</gene>
<dbReference type="GO" id="GO:0016020">
    <property type="term" value="C:membrane"/>
    <property type="evidence" value="ECO:0007669"/>
    <property type="project" value="InterPro"/>
</dbReference>
<keyword evidence="4" id="KW-0547">Nucleotide-binding</keyword>
<reference evidence="10" key="1">
    <citation type="submission" date="2017-02" db="EMBL/GenBank/DDBJ databases">
        <authorList>
            <person name="Varghese N."/>
            <person name="Submissions S."/>
        </authorList>
    </citation>
    <scope>NUCLEOTIDE SEQUENCE [LARGE SCALE GENOMIC DNA]</scope>
    <source>
        <strain evidence="10">ATCC 27094</strain>
    </source>
</reference>
<dbReference type="InterPro" id="IPR003439">
    <property type="entry name" value="ABC_transporter-like_ATP-bd"/>
</dbReference>
<keyword evidence="6" id="KW-1278">Translocase</keyword>
<evidence type="ECO:0000256" key="2">
    <source>
        <dbReference type="ARBA" id="ARBA00022448"/>
    </source>
</evidence>
<sequence>MFDHALAPSASLAVDRDIVLSLRDVGKSYGGTQILRQVSFDVGKGEFAVVLGPSGSGKSTLFRCITRLTELSAGTVHYEGLCVNTLDRRGLAQLRSRIGFVFQQFNLIKRLSALDNVLTGRLASAPLWRVTCRSFSKADRQLALGCLDAVGMLDFAYRRVDGLSGGQQQRVAIARALAQQSHAIIADEPIASLDPESALLVMQVLGRVARDYGITVLCSLHHVDHALKMADRIIGMQAGRIVVDKPARDVSPEDLRSIYASAKPN</sequence>
<dbReference type="STRING" id="225324.SAMN02745126_03822"/>
<dbReference type="Proteomes" id="UP000190092">
    <property type="component" value="Unassembled WGS sequence"/>
</dbReference>
<evidence type="ECO:0000256" key="7">
    <source>
        <dbReference type="ARBA" id="ARBA00023136"/>
    </source>
</evidence>
<dbReference type="RefSeq" id="WP_218191149.1">
    <property type="nucleotide sequence ID" value="NZ_FUWJ01000005.1"/>
</dbReference>
<dbReference type="Pfam" id="PF00005">
    <property type="entry name" value="ABC_tran"/>
    <property type="match status" value="1"/>
</dbReference>
<comment type="similarity">
    <text evidence="1">Belongs to the ABC transporter superfamily.</text>
</comment>
<keyword evidence="2" id="KW-0813">Transport</keyword>
<dbReference type="InterPro" id="IPR027417">
    <property type="entry name" value="P-loop_NTPase"/>
</dbReference>
<dbReference type="AlphaFoldDB" id="A0A1T4RI24"/>
<evidence type="ECO:0000313" key="10">
    <source>
        <dbReference type="Proteomes" id="UP000190092"/>
    </source>
</evidence>
<dbReference type="PROSITE" id="PS00211">
    <property type="entry name" value="ABC_TRANSPORTER_1"/>
    <property type="match status" value="1"/>
</dbReference>
<dbReference type="InterPro" id="IPR017871">
    <property type="entry name" value="ABC_transporter-like_CS"/>
</dbReference>
<dbReference type="GO" id="GO:0016887">
    <property type="term" value="F:ATP hydrolysis activity"/>
    <property type="evidence" value="ECO:0007669"/>
    <property type="project" value="InterPro"/>
</dbReference>
<keyword evidence="5 9" id="KW-0067">ATP-binding</keyword>
<dbReference type="PROSITE" id="PS50893">
    <property type="entry name" value="ABC_TRANSPORTER_2"/>
    <property type="match status" value="1"/>
</dbReference>
<dbReference type="InterPro" id="IPR012693">
    <property type="entry name" value="ABC_transpr_PhnC"/>
</dbReference>
<keyword evidence="3" id="KW-1003">Cell membrane</keyword>
<dbReference type="GO" id="GO:0015416">
    <property type="term" value="F:ABC-type phosphonate transporter activity"/>
    <property type="evidence" value="ECO:0007669"/>
    <property type="project" value="InterPro"/>
</dbReference>